<dbReference type="NCBIfam" id="TIGR00581">
    <property type="entry name" value="moaC"/>
    <property type="match status" value="1"/>
</dbReference>
<dbReference type="InterPro" id="IPR002820">
    <property type="entry name" value="Mopterin_CF_biosynth-C_dom"/>
</dbReference>
<sequence>MSDGSSLTHFDDNGNAVMVDVGGKAVTRRVAVAAGSITMSRAAFDKVRSGTMAKGDVLGVARLAGIMAAKKVDQLIPLTHPLLIDSVSVDFSFDDDTCAVIVEATVGTSGKTGVEMEALTAVSVAALTIYDMCKAVDKTMVIQAIRLLSKTGGKSGTFVREQ</sequence>
<dbReference type="Gene3D" id="3.30.70.640">
    <property type="entry name" value="Molybdopterin cofactor biosynthesis C (MoaC) domain"/>
    <property type="match status" value="1"/>
</dbReference>
<gene>
    <name evidence="7 9" type="primary">moaC</name>
    <name evidence="9" type="ORF">DPPLL_12920</name>
</gene>
<evidence type="ECO:0000256" key="4">
    <source>
        <dbReference type="ARBA" id="ARBA00023150"/>
    </source>
</evidence>
<evidence type="ECO:0000256" key="6">
    <source>
        <dbReference type="ARBA" id="ARBA00055087"/>
    </source>
</evidence>
<accession>A0ABN6M659</accession>
<dbReference type="PANTHER" id="PTHR22960">
    <property type="entry name" value="MOLYBDOPTERIN COFACTOR SYNTHESIS PROTEIN A"/>
    <property type="match status" value="1"/>
</dbReference>
<feature type="binding site" evidence="7">
    <location>
        <begin position="116"/>
        <end position="117"/>
    </location>
    <ligand>
        <name>substrate</name>
    </ligand>
</feature>
<evidence type="ECO:0000256" key="3">
    <source>
        <dbReference type="ARBA" id="ARBA00012575"/>
    </source>
</evidence>
<dbReference type="InterPro" id="IPR050105">
    <property type="entry name" value="MoCo_biosynth_MoaA/MoaC"/>
</dbReference>
<dbReference type="Proteomes" id="UP000830055">
    <property type="component" value="Chromosome"/>
</dbReference>
<evidence type="ECO:0000256" key="5">
    <source>
        <dbReference type="ARBA" id="ARBA00023239"/>
    </source>
</evidence>
<evidence type="ECO:0000259" key="8">
    <source>
        <dbReference type="Pfam" id="PF01967"/>
    </source>
</evidence>
<feature type="active site" evidence="7">
    <location>
        <position position="131"/>
    </location>
</feature>
<reference evidence="9 10" key="1">
    <citation type="submission" date="2022-01" db="EMBL/GenBank/DDBJ databases">
        <title>Desulfofustis limnae sp. nov., a novel mesophilic sulfate-reducing bacterium isolated from marsh soil.</title>
        <authorList>
            <person name="Watanabe M."/>
            <person name="Takahashi A."/>
            <person name="Kojima H."/>
            <person name="Fukui M."/>
        </authorList>
    </citation>
    <scope>NUCLEOTIDE SEQUENCE [LARGE SCALE GENOMIC DNA]</scope>
    <source>
        <strain evidence="9 10">PPLL</strain>
    </source>
</reference>
<comment type="pathway">
    <text evidence="2 7">Cofactor biosynthesis; molybdopterin biosynthesis.</text>
</comment>
<dbReference type="NCBIfam" id="NF006870">
    <property type="entry name" value="PRK09364.1"/>
    <property type="match status" value="1"/>
</dbReference>
<protein>
    <recommendedName>
        <fullName evidence="3 7">Cyclic pyranopterin monophosphate synthase</fullName>
        <ecNumber evidence="3 7">4.6.1.17</ecNumber>
    </recommendedName>
    <alternativeName>
        <fullName evidence="7">Molybdenum cofactor biosynthesis protein C</fullName>
    </alternativeName>
</protein>
<comment type="function">
    <text evidence="6 7">Catalyzes the conversion of (8S)-3',8-cyclo-7,8-dihydroguanosine 5'-triphosphate to cyclic pyranopterin monophosphate (cPMP).</text>
</comment>
<evidence type="ECO:0000256" key="7">
    <source>
        <dbReference type="HAMAP-Rule" id="MF_01224"/>
    </source>
</evidence>
<keyword evidence="5 7" id="KW-0456">Lyase</keyword>
<proteinExistence type="inferred from homology"/>
<evidence type="ECO:0000313" key="9">
    <source>
        <dbReference type="EMBL" id="BDD86927.1"/>
    </source>
</evidence>
<name>A0ABN6M659_9BACT</name>
<evidence type="ECO:0000256" key="1">
    <source>
        <dbReference type="ARBA" id="ARBA00001637"/>
    </source>
</evidence>
<keyword evidence="10" id="KW-1185">Reference proteome</keyword>
<evidence type="ECO:0000313" key="10">
    <source>
        <dbReference type="Proteomes" id="UP000830055"/>
    </source>
</evidence>
<comment type="similarity">
    <text evidence="7">Belongs to the MoaC family.</text>
</comment>
<dbReference type="EC" id="4.6.1.17" evidence="3 7"/>
<dbReference type="SUPFAM" id="SSF55040">
    <property type="entry name" value="Molybdenum cofactor biosynthesis protein C, MoaC"/>
    <property type="match status" value="1"/>
</dbReference>
<feature type="domain" description="Molybdopterin cofactor biosynthesis C (MoaC)" evidence="8">
    <location>
        <begin position="18"/>
        <end position="153"/>
    </location>
</feature>
<feature type="binding site" evidence="7">
    <location>
        <begin position="78"/>
        <end position="80"/>
    </location>
    <ligand>
        <name>substrate</name>
    </ligand>
</feature>
<comment type="catalytic activity">
    <reaction evidence="1 7">
        <text>(8S)-3',8-cyclo-7,8-dihydroguanosine 5'-triphosphate = cyclic pyranopterin phosphate + diphosphate</text>
        <dbReference type="Rhea" id="RHEA:49580"/>
        <dbReference type="ChEBI" id="CHEBI:33019"/>
        <dbReference type="ChEBI" id="CHEBI:59648"/>
        <dbReference type="ChEBI" id="CHEBI:131766"/>
        <dbReference type="EC" id="4.6.1.17"/>
    </reaction>
</comment>
<keyword evidence="4 7" id="KW-0501">Molybdenum cofactor biosynthesis</keyword>
<evidence type="ECO:0000256" key="2">
    <source>
        <dbReference type="ARBA" id="ARBA00005046"/>
    </source>
</evidence>
<dbReference type="InterPro" id="IPR036522">
    <property type="entry name" value="MoaC_sf"/>
</dbReference>
<dbReference type="InterPro" id="IPR047594">
    <property type="entry name" value="MoaC_bact/euk"/>
</dbReference>
<comment type="subunit">
    <text evidence="7">Homohexamer; trimer of dimers.</text>
</comment>
<dbReference type="CDD" id="cd01420">
    <property type="entry name" value="MoaC_PE"/>
    <property type="match status" value="1"/>
</dbReference>
<dbReference type="PANTHER" id="PTHR22960:SF29">
    <property type="entry name" value="CYCLIC PYRANOPTERIN MONOPHOSPHATE SYNTHASE"/>
    <property type="match status" value="1"/>
</dbReference>
<dbReference type="EMBL" id="AP025516">
    <property type="protein sequence ID" value="BDD86927.1"/>
    <property type="molecule type" value="Genomic_DNA"/>
</dbReference>
<dbReference type="HAMAP" id="MF_01224_B">
    <property type="entry name" value="MoaC_B"/>
    <property type="match status" value="1"/>
</dbReference>
<dbReference type="InterPro" id="IPR023045">
    <property type="entry name" value="MoaC"/>
</dbReference>
<organism evidence="9 10">
    <name type="scientific">Desulfofustis limnaeus</name>
    <dbReference type="NCBI Taxonomy" id="2740163"/>
    <lineage>
        <taxon>Bacteria</taxon>
        <taxon>Pseudomonadati</taxon>
        <taxon>Thermodesulfobacteriota</taxon>
        <taxon>Desulfobulbia</taxon>
        <taxon>Desulfobulbales</taxon>
        <taxon>Desulfocapsaceae</taxon>
        <taxon>Desulfofustis</taxon>
    </lineage>
</organism>
<dbReference type="Pfam" id="PF01967">
    <property type="entry name" value="MoaC"/>
    <property type="match status" value="1"/>
</dbReference>